<sequence length="161" mass="17960">MESISFKRIDHVSLTVPSIDEAVDFYTRLFGAEVEYRMGPFDAAEIPPMEDGRDWTDAHIFVPGARLKIAMLKWPDGFGMELFEYEKPEDAATTPPRNCDAGSRHLCIEVKDIDGAIALLERNGCKAAAGSIDMEDGPCPASRSWYVLDPFGNQLELVQYL</sequence>
<evidence type="ECO:0000313" key="4">
    <source>
        <dbReference type="Proteomes" id="UP001359886"/>
    </source>
</evidence>
<accession>A0AAW9RBT5</accession>
<dbReference type="EMBL" id="JAZHOG010000001">
    <property type="protein sequence ID" value="MEJ8566173.1"/>
    <property type="molecule type" value="Genomic_DNA"/>
</dbReference>
<dbReference type="InterPro" id="IPR037523">
    <property type="entry name" value="VOC_core"/>
</dbReference>
<keyword evidence="4" id="KW-1185">Reference proteome</keyword>
<dbReference type="Gene3D" id="3.10.180.10">
    <property type="entry name" value="2,3-Dihydroxybiphenyl 1,2-Dioxygenase, domain 1"/>
    <property type="match status" value="1"/>
</dbReference>
<gene>
    <name evidence="3" type="ORF">V3330_00940</name>
</gene>
<protein>
    <submittedName>
        <fullName evidence="3">VOC family protein</fullName>
    </submittedName>
</protein>
<dbReference type="Pfam" id="PF00903">
    <property type="entry name" value="Glyoxalase"/>
    <property type="match status" value="1"/>
</dbReference>
<evidence type="ECO:0000259" key="2">
    <source>
        <dbReference type="PROSITE" id="PS51819"/>
    </source>
</evidence>
<proteinExistence type="predicted"/>
<keyword evidence="1" id="KW-0479">Metal-binding</keyword>
<comment type="caution">
    <text evidence="3">The sequence shown here is derived from an EMBL/GenBank/DDBJ whole genome shotgun (WGS) entry which is preliminary data.</text>
</comment>
<dbReference type="PANTHER" id="PTHR43048">
    <property type="entry name" value="METHYLMALONYL-COA EPIMERASE"/>
    <property type="match status" value="1"/>
</dbReference>
<dbReference type="Proteomes" id="UP001359886">
    <property type="component" value="Unassembled WGS sequence"/>
</dbReference>
<feature type="domain" description="VOC" evidence="2">
    <location>
        <begin position="8"/>
        <end position="160"/>
    </location>
</feature>
<dbReference type="PANTHER" id="PTHR43048:SF6">
    <property type="entry name" value="BLR8189 PROTEIN"/>
    <property type="match status" value="1"/>
</dbReference>
<evidence type="ECO:0000313" key="3">
    <source>
        <dbReference type="EMBL" id="MEJ8566173.1"/>
    </source>
</evidence>
<dbReference type="SUPFAM" id="SSF54593">
    <property type="entry name" value="Glyoxalase/Bleomycin resistance protein/Dihydroxybiphenyl dioxygenase"/>
    <property type="match status" value="1"/>
</dbReference>
<dbReference type="PROSITE" id="PS51819">
    <property type="entry name" value="VOC"/>
    <property type="match status" value="1"/>
</dbReference>
<dbReference type="RefSeq" id="WP_354693496.1">
    <property type="nucleotide sequence ID" value="NZ_JAZHOG010000001.1"/>
</dbReference>
<reference evidence="3 4" key="1">
    <citation type="submission" date="2024-02" db="EMBL/GenBank/DDBJ databases">
        <title>A novel Wenzhouxiangellaceae bacterium, isolated from coastal sediments.</title>
        <authorList>
            <person name="Du Z.-J."/>
            <person name="Ye Y.-Q."/>
            <person name="Zhang X.-Y."/>
        </authorList>
    </citation>
    <scope>NUCLEOTIDE SEQUENCE [LARGE SCALE GENOMIC DNA]</scope>
    <source>
        <strain evidence="3 4">CH-27</strain>
    </source>
</reference>
<evidence type="ECO:0000256" key="1">
    <source>
        <dbReference type="ARBA" id="ARBA00022723"/>
    </source>
</evidence>
<organism evidence="3 4">
    <name type="scientific">Elongatibacter sediminis</name>
    <dbReference type="NCBI Taxonomy" id="3119006"/>
    <lineage>
        <taxon>Bacteria</taxon>
        <taxon>Pseudomonadati</taxon>
        <taxon>Pseudomonadota</taxon>
        <taxon>Gammaproteobacteria</taxon>
        <taxon>Chromatiales</taxon>
        <taxon>Wenzhouxiangellaceae</taxon>
        <taxon>Elongatibacter</taxon>
    </lineage>
</organism>
<dbReference type="GO" id="GO:0046872">
    <property type="term" value="F:metal ion binding"/>
    <property type="evidence" value="ECO:0007669"/>
    <property type="project" value="UniProtKB-KW"/>
</dbReference>
<dbReference type="AlphaFoldDB" id="A0AAW9RBT5"/>
<dbReference type="GO" id="GO:0046491">
    <property type="term" value="P:L-methylmalonyl-CoA metabolic process"/>
    <property type="evidence" value="ECO:0007669"/>
    <property type="project" value="TreeGrafter"/>
</dbReference>
<dbReference type="InterPro" id="IPR004360">
    <property type="entry name" value="Glyas_Fos-R_dOase_dom"/>
</dbReference>
<dbReference type="GO" id="GO:0004493">
    <property type="term" value="F:methylmalonyl-CoA epimerase activity"/>
    <property type="evidence" value="ECO:0007669"/>
    <property type="project" value="TreeGrafter"/>
</dbReference>
<dbReference type="InterPro" id="IPR029068">
    <property type="entry name" value="Glyas_Bleomycin-R_OHBP_Dase"/>
</dbReference>
<name>A0AAW9RBT5_9GAMM</name>
<dbReference type="InterPro" id="IPR051785">
    <property type="entry name" value="MMCE/EMCE_epimerase"/>
</dbReference>